<name>A0A839K045_9FIRM</name>
<proteinExistence type="predicted"/>
<gene>
    <name evidence="1" type="ORF">H0486_05300</name>
</gene>
<dbReference type="EMBL" id="JACEGA010000001">
    <property type="protein sequence ID" value="MBB2182289.1"/>
    <property type="molecule type" value="Genomic_DNA"/>
</dbReference>
<keyword evidence="2" id="KW-1185">Reference proteome</keyword>
<sequence length="95" mass="11038">MAKEVKATENKYIEAIIISFRNGSQIYHNVKLIRLLSKDYNLLMMVDYMPVVGEVDGKIVIVSDNEEVTFDHIQGFYVMKNNVFKLLVREDSHVE</sequence>
<evidence type="ECO:0000313" key="1">
    <source>
        <dbReference type="EMBL" id="MBB2182289.1"/>
    </source>
</evidence>
<protein>
    <submittedName>
        <fullName evidence="1">Uncharacterized protein</fullName>
    </submittedName>
</protein>
<comment type="caution">
    <text evidence="1">The sequence shown here is derived from an EMBL/GenBank/DDBJ whole genome shotgun (WGS) entry which is preliminary data.</text>
</comment>
<dbReference type="Proteomes" id="UP000574276">
    <property type="component" value="Unassembled WGS sequence"/>
</dbReference>
<reference evidence="1 2" key="1">
    <citation type="submission" date="2020-07" db="EMBL/GenBank/DDBJ databases">
        <title>Characterization and genome sequencing of isolate MD1, a novel member within the family Lachnospiraceae.</title>
        <authorList>
            <person name="Rettenmaier R."/>
            <person name="Di Bello L."/>
            <person name="Zinser C."/>
            <person name="Scheitz K."/>
            <person name="Liebl W."/>
            <person name="Zverlov V."/>
        </authorList>
    </citation>
    <scope>NUCLEOTIDE SEQUENCE [LARGE SCALE GENOMIC DNA]</scope>
    <source>
        <strain evidence="1 2">MD1</strain>
    </source>
</reference>
<dbReference type="AlphaFoldDB" id="A0A839K045"/>
<dbReference type="RefSeq" id="WP_228352015.1">
    <property type="nucleotide sequence ID" value="NZ_JACEGA010000001.1"/>
</dbReference>
<evidence type="ECO:0000313" key="2">
    <source>
        <dbReference type="Proteomes" id="UP000574276"/>
    </source>
</evidence>
<accession>A0A839K045</accession>
<organism evidence="1 2">
    <name type="scientific">Variimorphobacter saccharofermentans</name>
    <dbReference type="NCBI Taxonomy" id="2755051"/>
    <lineage>
        <taxon>Bacteria</taxon>
        <taxon>Bacillati</taxon>
        <taxon>Bacillota</taxon>
        <taxon>Clostridia</taxon>
        <taxon>Lachnospirales</taxon>
        <taxon>Lachnospiraceae</taxon>
        <taxon>Variimorphobacter</taxon>
    </lineage>
</organism>